<name>A0ABV6YMK3_UNCEI</name>
<sequence>MAEFDSRFYRKERKRPFWTRTRKLILAGVVAVCLLGVGFGEFGFLRVFLLNRESGELQAQIVEAKMRQRTLEEEKDKLENDDFTVEKLAREECGLYKKGEKIFVFEGADSASEASDGIPLDNCIVNK</sequence>
<accession>A0ABV6YMK3</accession>
<comment type="caution">
    <text evidence="2">The sequence shown here is derived from an EMBL/GenBank/DDBJ whole genome shotgun (WGS) entry which is preliminary data.</text>
</comment>
<keyword evidence="3" id="KW-1185">Reference proteome</keyword>
<evidence type="ECO:0000313" key="3">
    <source>
        <dbReference type="Proteomes" id="UP001594288"/>
    </source>
</evidence>
<gene>
    <name evidence="2" type="ORF">ACFL2Z_00130</name>
</gene>
<dbReference type="InterPro" id="IPR007060">
    <property type="entry name" value="FtsL/DivIC"/>
</dbReference>
<organism evidence="2 3">
    <name type="scientific">Eiseniibacteriota bacterium</name>
    <dbReference type="NCBI Taxonomy" id="2212470"/>
    <lineage>
        <taxon>Bacteria</taxon>
        <taxon>Candidatus Eiseniibacteriota</taxon>
    </lineage>
</organism>
<evidence type="ECO:0000313" key="2">
    <source>
        <dbReference type="EMBL" id="MFC1799306.1"/>
    </source>
</evidence>
<reference evidence="2 3" key="1">
    <citation type="submission" date="2024-09" db="EMBL/GenBank/DDBJ databases">
        <authorList>
            <person name="D'Angelo T."/>
        </authorList>
    </citation>
    <scope>NUCLEOTIDE SEQUENCE [LARGE SCALE GENOMIC DNA]</scope>
    <source>
        <strain evidence="2">SAG AM-311-F02</strain>
    </source>
</reference>
<dbReference type="EMBL" id="JBHPEI010000001">
    <property type="protein sequence ID" value="MFC1799306.1"/>
    <property type="molecule type" value="Genomic_DNA"/>
</dbReference>
<proteinExistence type="predicted"/>
<dbReference type="Pfam" id="PF04977">
    <property type="entry name" value="DivIC"/>
    <property type="match status" value="1"/>
</dbReference>
<keyword evidence="1" id="KW-0175">Coiled coil</keyword>
<evidence type="ECO:0000256" key="1">
    <source>
        <dbReference type="SAM" id="Coils"/>
    </source>
</evidence>
<protein>
    <submittedName>
        <fullName evidence="2">Septum formation initiator family protein</fullName>
    </submittedName>
</protein>
<feature type="coiled-coil region" evidence="1">
    <location>
        <begin position="54"/>
        <end position="91"/>
    </location>
</feature>
<dbReference type="Proteomes" id="UP001594288">
    <property type="component" value="Unassembled WGS sequence"/>
</dbReference>